<dbReference type="AlphaFoldDB" id="A0A9P5Y2C5"/>
<comment type="caution">
    <text evidence="2">The sequence shown here is derived from an EMBL/GenBank/DDBJ whole genome shotgun (WGS) entry which is preliminary data.</text>
</comment>
<accession>A0A9P5Y2C5</accession>
<dbReference type="EMBL" id="MU150290">
    <property type="protein sequence ID" value="KAF9460992.1"/>
    <property type="molecule type" value="Genomic_DNA"/>
</dbReference>
<organism evidence="2 3">
    <name type="scientific">Collybia nuda</name>
    <dbReference type="NCBI Taxonomy" id="64659"/>
    <lineage>
        <taxon>Eukaryota</taxon>
        <taxon>Fungi</taxon>
        <taxon>Dikarya</taxon>
        <taxon>Basidiomycota</taxon>
        <taxon>Agaricomycotina</taxon>
        <taxon>Agaricomycetes</taxon>
        <taxon>Agaricomycetidae</taxon>
        <taxon>Agaricales</taxon>
        <taxon>Tricholomatineae</taxon>
        <taxon>Clitocybaceae</taxon>
        <taxon>Collybia</taxon>
    </lineage>
</organism>
<protein>
    <submittedName>
        <fullName evidence="2">Uncharacterized protein</fullName>
    </submittedName>
</protein>
<dbReference type="OrthoDB" id="3050608at2759"/>
<feature type="region of interest" description="Disordered" evidence="1">
    <location>
        <begin position="1"/>
        <end position="48"/>
    </location>
</feature>
<evidence type="ECO:0000256" key="1">
    <source>
        <dbReference type="SAM" id="MobiDB-lite"/>
    </source>
</evidence>
<evidence type="ECO:0000313" key="3">
    <source>
        <dbReference type="Proteomes" id="UP000807353"/>
    </source>
</evidence>
<sequence>MDFLKNLAHEGNQKKDQEGHSAEGGGIMGKLNSALGGGQSGEKKEDALDKAVDLFQEHVLKAGPQNNESALEQAKDEQISDAIRSGFKSVTGRDFPVADK</sequence>
<dbReference type="Proteomes" id="UP000807353">
    <property type="component" value="Unassembled WGS sequence"/>
</dbReference>
<reference evidence="2" key="1">
    <citation type="submission" date="2020-11" db="EMBL/GenBank/DDBJ databases">
        <authorList>
            <consortium name="DOE Joint Genome Institute"/>
            <person name="Ahrendt S."/>
            <person name="Riley R."/>
            <person name="Andreopoulos W."/>
            <person name="Labutti K."/>
            <person name="Pangilinan J."/>
            <person name="Ruiz-Duenas F.J."/>
            <person name="Barrasa J.M."/>
            <person name="Sanchez-Garcia M."/>
            <person name="Camarero S."/>
            <person name="Miyauchi S."/>
            <person name="Serrano A."/>
            <person name="Linde D."/>
            <person name="Babiker R."/>
            <person name="Drula E."/>
            <person name="Ayuso-Fernandez I."/>
            <person name="Pacheco R."/>
            <person name="Padilla G."/>
            <person name="Ferreira P."/>
            <person name="Barriuso J."/>
            <person name="Kellner H."/>
            <person name="Castanera R."/>
            <person name="Alfaro M."/>
            <person name="Ramirez L."/>
            <person name="Pisabarro A.G."/>
            <person name="Kuo A."/>
            <person name="Tritt A."/>
            <person name="Lipzen A."/>
            <person name="He G."/>
            <person name="Yan M."/>
            <person name="Ng V."/>
            <person name="Cullen D."/>
            <person name="Martin F."/>
            <person name="Rosso M.-N."/>
            <person name="Henrissat B."/>
            <person name="Hibbett D."/>
            <person name="Martinez A.T."/>
            <person name="Grigoriev I.V."/>
        </authorList>
    </citation>
    <scope>NUCLEOTIDE SEQUENCE</scope>
    <source>
        <strain evidence="2">CBS 247.69</strain>
    </source>
</reference>
<proteinExistence type="predicted"/>
<dbReference type="PANTHER" id="PTHR40462:SF1">
    <property type="entry name" value="EXPRESSED PROTEIN"/>
    <property type="match status" value="1"/>
</dbReference>
<dbReference type="PANTHER" id="PTHR40462">
    <property type="entry name" value="CHROMOSOME 1, WHOLE GENOME SHOTGUN SEQUENCE"/>
    <property type="match status" value="1"/>
</dbReference>
<keyword evidence="3" id="KW-1185">Reference proteome</keyword>
<evidence type="ECO:0000313" key="2">
    <source>
        <dbReference type="EMBL" id="KAF9460992.1"/>
    </source>
</evidence>
<feature type="compositionally biased region" description="Basic and acidic residues" evidence="1">
    <location>
        <begin position="7"/>
        <end position="21"/>
    </location>
</feature>
<name>A0A9P5Y2C5_9AGAR</name>
<gene>
    <name evidence="2" type="ORF">BDZ94DRAFT_1264640</name>
</gene>